<evidence type="ECO:0000259" key="1">
    <source>
        <dbReference type="PROSITE" id="PS51483"/>
    </source>
</evidence>
<dbReference type="GO" id="GO:0009328">
    <property type="term" value="C:phenylalanine-tRNA ligase complex"/>
    <property type="evidence" value="ECO:0007669"/>
    <property type="project" value="TreeGrafter"/>
</dbReference>
<organism>
    <name type="scientific">Culex quinquefasciatus</name>
    <name type="common">Southern house mosquito</name>
    <name type="synonym">Culex pungens</name>
    <dbReference type="NCBI Taxonomy" id="7176"/>
    <lineage>
        <taxon>Eukaryota</taxon>
        <taxon>Metazoa</taxon>
        <taxon>Ecdysozoa</taxon>
        <taxon>Arthropoda</taxon>
        <taxon>Hexapoda</taxon>
        <taxon>Insecta</taxon>
        <taxon>Pterygota</taxon>
        <taxon>Neoptera</taxon>
        <taxon>Endopterygota</taxon>
        <taxon>Diptera</taxon>
        <taxon>Nematocera</taxon>
        <taxon>Culicoidea</taxon>
        <taxon>Culicidae</taxon>
        <taxon>Culicinae</taxon>
        <taxon>Culicini</taxon>
        <taxon>Culex</taxon>
        <taxon>Culex</taxon>
    </lineage>
</organism>
<dbReference type="Proteomes" id="UP000002320">
    <property type="component" value="Unassembled WGS sequence"/>
</dbReference>
<feature type="domain" description="B5" evidence="1">
    <location>
        <begin position="163"/>
        <end position="262"/>
    </location>
</feature>
<proteinExistence type="predicted"/>
<dbReference type="InterPro" id="IPR009061">
    <property type="entry name" value="DNA-bd_dom_put_sf"/>
</dbReference>
<name>B0XFY8_CULQU</name>
<dbReference type="GO" id="GO:0004826">
    <property type="term" value="F:phenylalanine-tRNA ligase activity"/>
    <property type="evidence" value="ECO:0007669"/>
    <property type="project" value="InterPro"/>
</dbReference>
<dbReference type="Pfam" id="PF18262">
    <property type="entry name" value="PhetRS_B1"/>
    <property type="match status" value="1"/>
</dbReference>
<dbReference type="HOGENOM" id="CLU_892127_0_0_1"/>
<keyword evidence="2" id="KW-0030">Aminoacyl-tRNA synthetase</keyword>
<dbReference type="AlphaFoldDB" id="B0XFY8"/>
<dbReference type="InParanoid" id="B0XFY8"/>
<evidence type="ECO:0000313" key="4">
    <source>
        <dbReference type="Proteomes" id="UP000002320"/>
    </source>
</evidence>
<dbReference type="InterPro" id="IPR005147">
    <property type="entry name" value="tRNA_synthase_B5-dom"/>
</dbReference>
<dbReference type="PANTHER" id="PTHR10947:SF0">
    <property type="entry name" value="PHENYLALANINE--TRNA LIGASE BETA SUBUNIT"/>
    <property type="match status" value="1"/>
</dbReference>
<dbReference type="InterPro" id="IPR040659">
    <property type="entry name" value="PhetRS_B1"/>
</dbReference>
<keyword evidence="4" id="KW-1185">Reference proteome</keyword>
<dbReference type="KEGG" id="cqu:CpipJ_CPIJ018429"/>
<protein>
    <submittedName>
        <fullName evidence="2 3">Phenylalanyl-tRNA synthetase beta chain</fullName>
    </submittedName>
</protein>
<sequence>MTRFRDGDDSANLALGNILPDELEKLCCEFDLELDEVTMEKQIITKEQGAVDAAKDASEDVIDEIDIPDNRYDLLCLERLVQGLQVFLGKMNLSLRRLHRRRVPAKAEHLLEACVGGNWDARTGPLMGPFTYDVKAPEDIKFVLLNVEPGQGDDGRGVDGVLLDAPPFEGVFADHSRFAGFPVIYDANGVALSLPPITIKRSSWRRGTCSSSAWATPTSASTKTRKTDQLEVLITPTQHDMLHVYDIYEDVANAYGYNRIPKTLPATMHIARQYPLNKLTEKLGEQIAGFTENLAFTLPSRNDIAVKLNQNI</sequence>
<dbReference type="PANTHER" id="PTHR10947">
    <property type="entry name" value="PHENYLALANYL-TRNA SYNTHETASE BETA CHAIN AND LEUCINE-RICH REPEAT-CONTAINING PROTEIN 47"/>
    <property type="match status" value="1"/>
</dbReference>
<dbReference type="PROSITE" id="PS51483">
    <property type="entry name" value="B5"/>
    <property type="match status" value="1"/>
</dbReference>
<dbReference type="EnsemblMetazoa" id="CPIJ018429-RA">
    <property type="protein sequence ID" value="CPIJ018429-PA"/>
    <property type="gene ID" value="CPIJ018429"/>
</dbReference>
<dbReference type="InterPro" id="IPR045060">
    <property type="entry name" value="Phe-tRNA-ligase_IIc_bsu"/>
</dbReference>
<dbReference type="Gene3D" id="3.30.56.10">
    <property type="match status" value="2"/>
</dbReference>
<evidence type="ECO:0000313" key="3">
    <source>
        <dbReference type="EnsemblMetazoa" id="CPIJ018429-PA"/>
    </source>
</evidence>
<dbReference type="GO" id="GO:0006432">
    <property type="term" value="P:phenylalanyl-tRNA aminoacylation"/>
    <property type="evidence" value="ECO:0007669"/>
    <property type="project" value="InterPro"/>
</dbReference>
<dbReference type="eggNOG" id="KOG2472">
    <property type="taxonomic scope" value="Eukaryota"/>
</dbReference>
<reference evidence="2" key="1">
    <citation type="submission" date="2007-03" db="EMBL/GenBank/DDBJ databases">
        <title>Annotation of Culex pipiens quinquefasciatus.</title>
        <authorList>
            <consortium name="The Broad Institute Genome Sequencing Platform"/>
            <person name="Atkinson P.W."/>
            <person name="Hemingway J."/>
            <person name="Christensen B.M."/>
            <person name="Higgs S."/>
            <person name="Kodira C."/>
            <person name="Hannick L."/>
            <person name="Megy K."/>
            <person name="O'Leary S."/>
            <person name="Pearson M."/>
            <person name="Haas B.J."/>
            <person name="Mauceli E."/>
            <person name="Wortman J.R."/>
            <person name="Lee N.H."/>
            <person name="Guigo R."/>
            <person name="Stanke M."/>
            <person name="Alvarado L."/>
            <person name="Amedeo P."/>
            <person name="Antoine C.H."/>
            <person name="Arensburger P."/>
            <person name="Bidwell S.L."/>
            <person name="Crawford M."/>
            <person name="Camaro F."/>
            <person name="Devon K."/>
            <person name="Engels R."/>
            <person name="Hammond M."/>
            <person name="Howarth C."/>
            <person name="Koehrsen M."/>
            <person name="Lawson D."/>
            <person name="Montgomery P."/>
            <person name="Nene V."/>
            <person name="Nusbaum C."/>
            <person name="Puiu D."/>
            <person name="Romero-Severson J."/>
            <person name="Severson D.W."/>
            <person name="Shumway M."/>
            <person name="Sisk P."/>
            <person name="Stolte C."/>
            <person name="Zeng Q."/>
            <person name="Eisenstadt E."/>
            <person name="Fraser-Liggett C."/>
            <person name="Strausberg R."/>
            <person name="Galagan J."/>
            <person name="Birren B."/>
            <person name="Collins F.H."/>
        </authorList>
    </citation>
    <scope>NUCLEOTIDE SEQUENCE [LARGE SCALE GENOMIC DNA]</scope>
    <source>
        <strain evidence="2">JHB</strain>
    </source>
</reference>
<evidence type="ECO:0000313" key="2">
    <source>
        <dbReference type="EMBL" id="EDS27107.1"/>
    </source>
</evidence>
<dbReference type="SUPFAM" id="SSF46955">
    <property type="entry name" value="Putative DNA-binding domain"/>
    <property type="match status" value="1"/>
</dbReference>
<dbReference type="VEuPathDB" id="VectorBase:CQUJHB014417"/>
<dbReference type="VEuPathDB" id="VectorBase:CPIJ018429"/>
<dbReference type="GO" id="GO:0005524">
    <property type="term" value="F:ATP binding"/>
    <property type="evidence" value="ECO:0007669"/>
    <property type="project" value="InterPro"/>
</dbReference>
<reference evidence="3" key="2">
    <citation type="submission" date="2020-05" db="UniProtKB">
        <authorList>
            <consortium name="EnsemblMetazoa"/>
        </authorList>
    </citation>
    <scope>IDENTIFICATION</scope>
    <source>
        <strain evidence="3">JHB</strain>
    </source>
</reference>
<dbReference type="GO" id="GO:0000287">
    <property type="term" value="F:magnesium ion binding"/>
    <property type="evidence" value="ECO:0007669"/>
    <property type="project" value="InterPro"/>
</dbReference>
<dbReference type="GO" id="GO:0003723">
    <property type="term" value="F:RNA binding"/>
    <property type="evidence" value="ECO:0007669"/>
    <property type="project" value="InterPro"/>
</dbReference>
<gene>
    <name evidence="3" type="primary">6052263</name>
    <name evidence="2" type="ORF">CpipJ_CPIJ018429</name>
</gene>
<dbReference type="STRING" id="7176.B0XFY8"/>
<accession>B0XFY8</accession>
<keyword evidence="2" id="KW-0436">Ligase</keyword>
<dbReference type="EMBL" id="DS232971">
    <property type="protein sequence ID" value="EDS27107.1"/>
    <property type="molecule type" value="Genomic_DNA"/>
</dbReference>
<dbReference type="OrthoDB" id="1698572at2759"/>